<dbReference type="InterPro" id="IPR053717">
    <property type="entry name" value="MerB_lyase_sf"/>
</dbReference>
<dbReference type="Proteomes" id="UP000192434">
    <property type="component" value="Unassembled WGS sequence"/>
</dbReference>
<reference evidence="1 2" key="1">
    <citation type="submission" date="2016-12" db="EMBL/GenBank/DDBJ databases">
        <title>The new phylogeny of genus Mycobacterium.</title>
        <authorList>
            <person name="Tortoli E."/>
            <person name="Trovato A."/>
            <person name="Cirillo D.M."/>
        </authorList>
    </citation>
    <scope>NUCLEOTIDE SEQUENCE [LARGE SCALE GENOMIC DNA]</scope>
    <source>
        <strain evidence="1 2">CCUG 66554</strain>
    </source>
</reference>
<gene>
    <name evidence="1" type="ORF">BST43_25210</name>
</gene>
<comment type="caution">
    <text evidence="1">The sequence shown here is derived from an EMBL/GenBank/DDBJ whole genome shotgun (WGS) entry which is preliminary data.</text>
</comment>
<evidence type="ECO:0000313" key="2">
    <source>
        <dbReference type="Proteomes" id="UP000192434"/>
    </source>
</evidence>
<sequence length="335" mass="34897">MNLEILQVPDCPNVAVLQDRIADALEAERVTATIVHRVIESLAAAEQFGMTGSPTLLVDGKDPFGEPGLAPAVSCRLYPAEDGNRYDGAPSVTALRAVLRVVRDNDCDATVATLGQWSGLTLPEGTIERAIHGAALRAFAFGGVAPTPDELAAVSGVDMAVVGAVLENLHRTDIIRLDDEGRIASVYPFSATATEHRVRIHGGAEVYAMCAVDALGISAMLGGRPITIDSVDHHTSGAIAIRVDGDAATADPESVVVFLGMQMAEGPLAETCCGHINFFTDYESAETWSAAHPQVTGTVLDLAAATRCGVALFGSLLTREADGTAVSPQPGNEQG</sequence>
<dbReference type="SUPFAM" id="SSF160387">
    <property type="entry name" value="NosL/MerB-like"/>
    <property type="match status" value="1"/>
</dbReference>
<dbReference type="RefSeq" id="WP_083019969.1">
    <property type="nucleotide sequence ID" value="NZ_MVII01000051.1"/>
</dbReference>
<accession>A0A1X0IKW1</accession>
<protein>
    <recommendedName>
        <fullName evidence="3">Alkylmercury lyase</fullName>
    </recommendedName>
</protein>
<dbReference type="GO" id="GO:0018836">
    <property type="term" value="F:alkylmercury lyase activity"/>
    <property type="evidence" value="ECO:0007669"/>
    <property type="project" value="InterPro"/>
</dbReference>
<dbReference type="EMBL" id="MVII01000051">
    <property type="protein sequence ID" value="ORB48096.1"/>
    <property type="molecule type" value="Genomic_DNA"/>
</dbReference>
<name>A0A1X0IKW1_9MYCO</name>
<dbReference type="InterPro" id="IPR004927">
    <property type="entry name" value="MerB"/>
</dbReference>
<evidence type="ECO:0000313" key="1">
    <source>
        <dbReference type="EMBL" id="ORB48096.1"/>
    </source>
</evidence>
<organism evidence="1 2">
    <name type="scientific">Mycobacteroides saopaulense</name>
    <dbReference type="NCBI Taxonomy" id="1578165"/>
    <lineage>
        <taxon>Bacteria</taxon>
        <taxon>Bacillati</taxon>
        <taxon>Actinomycetota</taxon>
        <taxon>Actinomycetes</taxon>
        <taxon>Mycobacteriales</taxon>
        <taxon>Mycobacteriaceae</taxon>
        <taxon>Mycobacteroides</taxon>
    </lineage>
</organism>
<evidence type="ECO:0008006" key="3">
    <source>
        <dbReference type="Google" id="ProtNLM"/>
    </source>
</evidence>
<proteinExistence type="predicted"/>
<dbReference type="Pfam" id="PF03243">
    <property type="entry name" value="MerB"/>
    <property type="match status" value="1"/>
</dbReference>
<dbReference type="Gene3D" id="3.30.450.410">
    <property type="match status" value="1"/>
</dbReference>
<dbReference type="OrthoDB" id="7185309at2"/>
<dbReference type="AlphaFoldDB" id="A0A1X0IKW1"/>